<protein>
    <submittedName>
        <fullName evidence="2">Class I SAM-dependent methyltransferase</fullName>
    </submittedName>
</protein>
<accession>A0A4U2YIF4</accession>
<dbReference type="RefSeq" id="WP_137066977.1">
    <property type="nucleotide sequence ID" value="NZ_CP040748.1"/>
</dbReference>
<dbReference type="OrthoDB" id="626362at2"/>
<keyword evidence="2" id="KW-0489">Methyltransferase</keyword>
<feature type="domain" description="Methyltransferase" evidence="1">
    <location>
        <begin position="192"/>
        <end position="288"/>
    </location>
</feature>
<dbReference type="GO" id="GO:0008168">
    <property type="term" value="F:methyltransferase activity"/>
    <property type="evidence" value="ECO:0007669"/>
    <property type="project" value="UniProtKB-KW"/>
</dbReference>
<dbReference type="Gene3D" id="3.40.50.150">
    <property type="entry name" value="Vaccinia Virus protein VP39"/>
    <property type="match status" value="1"/>
</dbReference>
<dbReference type="CDD" id="cd02440">
    <property type="entry name" value="AdoMet_MTases"/>
    <property type="match status" value="1"/>
</dbReference>
<dbReference type="InterPro" id="IPR041698">
    <property type="entry name" value="Methyltransf_25"/>
</dbReference>
<dbReference type="SUPFAM" id="SSF53335">
    <property type="entry name" value="S-adenosyl-L-methionine-dependent methyltransferases"/>
    <property type="match status" value="1"/>
</dbReference>
<evidence type="ECO:0000313" key="2">
    <source>
        <dbReference type="EMBL" id="TKI60670.1"/>
    </source>
</evidence>
<dbReference type="InterPro" id="IPR050508">
    <property type="entry name" value="Methyltransf_Superfamily"/>
</dbReference>
<keyword evidence="3" id="KW-1185">Reference proteome</keyword>
<gene>
    <name evidence="2" type="ORF">FC770_14190</name>
</gene>
<sequence>MTVVTDAQADPRTPGQRIDQRGRAELEFVVALRTGMTGALRPKVRRRIEESGVLAPETGIDTADIVAVREAVDPVVEAAAAHRFQAASLRWSREISTPRGVEAFDRRRELLEPMATPSAPVEDLTDGDVPRYWTYEFHATEGGWDGHDHMGFVHHEMVYQYLLTKIYGGGGDIFALRRAFADRAPADTYADIVDLGCGTGQYTLKLAEAYPEARITALDLSQSELNYAQRRAEDAGLDISFRRAAAERTGLPDESADLVTSYILLHEMPPHAIKSVFAEAYRLLRPGGHVHFGDVGAYATRSGYDAWNDDWDAEHGNEPWWRLAATTDIAEIAREAGFVDVERYELLPGGHPMGTTARKPLQED</sequence>
<proteinExistence type="predicted"/>
<evidence type="ECO:0000313" key="3">
    <source>
        <dbReference type="Proteomes" id="UP000307808"/>
    </source>
</evidence>
<keyword evidence="2" id="KW-0808">Transferase</keyword>
<name>A0A4U2YIF4_9ACTN</name>
<dbReference type="Pfam" id="PF13649">
    <property type="entry name" value="Methyltransf_25"/>
    <property type="match status" value="1"/>
</dbReference>
<dbReference type="AlphaFoldDB" id="A0A4U2YIF4"/>
<dbReference type="EMBL" id="SZPY01000004">
    <property type="protein sequence ID" value="TKI60670.1"/>
    <property type="molecule type" value="Genomic_DNA"/>
</dbReference>
<organism evidence="2 3">
    <name type="scientific">Nocardioides jishulii</name>
    <dbReference type="NCBI Taxonomy" id="2575440"/>
    <lineage>
        <taxon>Bacteria</taxon>
        <taxon>Bacillati</taxon>
        <taxon>Actinomycetota</taxon>
        <taxon>Actinomycetes</taxon>
        <taxon>Propionibacteriales</taxon>
        <taxon>Nocardioidaceae</taxon>
        <taxon>Nocardioides</taxon>
    </lineage>
</organism>
<evidence type="ECO:0000259" key="1">
    <source>
        <dbReference type="Pfam" id="PF13649"/>
    </source>
</evidence>
<dbReference type="PANTHER" id="PTHR42912">
    <property type="entry name" value="METHYLTRANSFERASE"/>
    <property type="match status" value="1"/>
</dbReference>
<dbReference type="Proteomes" id="UP000307808">
    <property type="component" value="Unassembled WGS sequence"/>
</dbReference>
<dbReference type="GO" id="GO:0032259">
    <property type="term" value="P:methylation"/>
    <property type="evidence" value="ECO:0007669"/>
    <property type="project" value="UniProtKB-KW"/>
</dbReference>
<comment type="caution">
    <text evidence="2">The sequence shown here is derived from an EMBL/GenBank/DDBJ whole genome shotgun (WGS) entry which is preliminary data.</text>
</comment>
<reference evidence="2 3" key="1">
    <citation type="submission" date="2019-04" db="EMBL/GenBank/DDBJ databases">
        <authorList>
            <person name="Dong K."/>
        </authorList>
    </citation>
    <scope>NUCLEOTIDE SEQUENCE [LARGE SCALE GENOMIC DNA]</scope>
    <source>
        <strain evidence="3">dk3543</strain>
    </source>
</reference>
<dbReference type="InterPro" id="IPR029063">
    <property type="entry name" value="SAM-dependent_MTases_sf"/>
</dbReference>